<reference evidence="1 2" key="1">
    <citation type="submission" date="2018-03" db="EMBL/GenBank/DDBJ databases">
        <title>Genomic Encyclopedia of Archaeal and Bacterial Type Strains, Phase II (KMG-II): from individual species to whole genera.</title>
        <authorList>
            <person name="Goeker M."/>
        </authorList>
    </citation>
    <scope>NUCLEOTIDE SEQUENCE [LARGE SCALE GENOMIC DNA]</scope>
    <source>
        <strain evidence="1 2">DSM 25328</strain>
    </source>
</reference>
<dbReference type="Proteomes" id="UP000237718">
    <property type="component" value="Unassembled WGS sequence"/>
</dbReference>
<dbReference type="PROSITE" id="PS51257">
    <property type="entry name" value="PROKAR_LIPOPROTEIN"/>
    <property type="match status" value="1"/>
</dbReference>
<evidence type="ECO:0000313" key="2">
    <source>
        <dbReference type="Proteomes" id="UP000237718"/>
    </source>
</evidence>
<gene>
    <name evidence="1" type="ORF">CLV89_11779</name>
</gene>
<name>A0A2T1A9B8_TRISK</name>
<proteinExistence type="predicted"/>
<dbReference type="AlphaFoldDB" id="A0A2T1A9B8"/>
<protein>
    <recommendedName>
        <fullName evidence="3">Lipoprotein</fullName>
    </recommendedName>
</protein>
<evidence type="ECO:0000313" key="1">
    <source>
        <dbReference type="EMBL" id="PRZ45196.1"/>
    </source>
</evidence>
<comment type="caution">
    <text evidence="1">The sequence shown here is derived from an EMBL/GenBank/DDBJ whole genome shotgun (WGS) entry which is preliminary data.</text>
</comment>
<dbReference type="RefSeq" id="WP_243395081.1">
    <property type="nucleotide sequence ID" value="NZ_PVUF01000017.1"/>
</dbReference>
<dbReference type="EMBL" id="PVUF01000017">
    <property type="protein sequence ID" value="PRZ45196.1"/>
    <property type="molecule type" value="Genomic_DNA"/>
</dbReference>
<sequence>MRPGNATFAAGFGVVLMLVGACDLYLPEERALSGVTPTAALLPISQAPYRYQDATYWTLANGCTYSPGPAPRGGWRWFLVGNPMSRGHAMIHDGCDYTFDAAR</sequence>
<accession>A0A2T1A9B8</accession>
<organism evidence="1 2">
    <name type="scientific">Tritonibacter scottomollicae</name>
    <name type="common">Epibacterium scottomollicae</name>
    <dbReference type="NCBI Taxonomy" id="483013"/>
    <lineage>
        <taxon>Bacteria</taxon>
        <taxon>Pseudomonadati</taxon>
        <taxon>Pseudomonadota</taxon>
        <taxon>Alphaproteobacteria</taxon>
        <taxon>Rhodobacterales</taxon>
        <taxon>Paracoccaceae</taxon>
        <taxon>Tritonibacter</taxon>
    </lineage>
</organism>
<evidence type="ECO:0008006" key="3">
    <source>
        <dbReference type="Google" id="ProtNLM"/>
    </source>
</evidence>